<evidence type="ECO:0000256" key="7">
    <source>
        <dbReference type="SAM" id="MobiDB-lite"/>
    </source>
</evidence>
<dbReference type="SUPFAM" id="SSF53383">
    <property type="entry name" value="PLP-dependent transferases"/>
    <property type="match status" value="1"/>
</dbReference>
<sequence>MDAPHPQYKKLPVRSEVEPGYLGHRLPDSVPYNPEPLENILEEMLSTVGFNWLSSPAATELESIVIDWIGKMLCLPKSFLFSEGGGVVLQGTTCEAILCTLAAARDRKLKKAAHCALQLVVYASDQTHCALQKAAQIAGTTFVPSQQQKPATLGSRPLSMWQRGGLVPLYACSTIGTTSSTAVDPLEGLDRFTGDFGVWLHHERAQVVLYEPRLLLPLVEEPRRPGAIAVVPTEQGDRVEDGGGIQGLADRTIEAVPGPEAQDGAPELRGEQPPEPRPHGQAVRGAHERRPPVRDRRAEDVRHGVLQARTTNRVPVGDRQWRGAQQGATRGRELDRAGLHDACGVYIIRFAAGGTLTERRHVSAAWRLLQEQAYPLVGTCET</sequence>
<feature type="compositionally biased region" description="Basic and acidic residues" evidence="7">
    <location>
        <begin position="266"/>
        <end position="278"/>
    </location>
</feature>
<dbReference type="InterPro" id="IPR015421">
    <property type="entry name" value="PyrdxlP-dep_Trfase_major"/>
</dbReference>
<dbReference type="eggNOG" id="KOG0628">
    <property type="taxonomic scope" value="Eukaryota"/>
</dbReference>
<evidence type="ECO:0000313" key="9">
    <source>
        <dbReference type="Proteomes" id="UP000017836"/>
    </source>
</evidence>
<evidence type="ECO:0000256" key="2">
    <source>
        <dbReference type="ARBA" id="ARBA00009533"/>
    </source>
</evidence>
<dbReference type="GO" id="GO:0019752">
    <property type="term" value="P:carboxylic acid metabolic process"/>
    <property type="evidence" value="ECO:0007669"/>
    <property type="project" value="InterPro"/>
</dbReference>
<dbReference type="GO" id="GO:0006520">
    <property type="term" value="P:amino acid metabolic process"/>
    <property type="evidence" value="ECO:0007669"/>
    <property type="project" value="InterPro"/>
</dbReference>
<evidence type="ECO:0000256" key="4">
    <source>
        <dbReference type="ARBA" id="ARBA00022898"/>
    </source>
</evidence>
<name>W1PTU8_AMBTC</name>
<gene>
    <name evidence="8" type="ORF">AMTR_s00024p00231980</name>
</gene>
<dbReference type="Gene3D" id="3.40.640.10">
    <property type="entry name" value="Type I PLP-dependent aspartate aminotransferase-like (Major domain)"/>
    <property type="match status" value="1"/>
</dbReference>
<dbReference type="Gene3D" id="3.90.1150.10">
    <property type="entry name" value="Aspartate Aminotransferase, domain 1"/>
    <property type="match status" value="1"/>
</dbReference>
<evidence type="ECO:0000256" key="5">
    <source>
        <dbReference type="ARBA" id="ARBA00023239"/>
    </source>
</evidence>
<dbReference type="InterPro" id="IPR015422">
    <property type="entry name" value="PyrdxlP-dep_Trfase_small"/>
</dbReference>
<feature type="compositionally biased region" description="Basic and acidic residues" evidence="7">
    <location>
        <begin position="285"/>
        <end position="297"/>
    </location>
</feature>
<evidence type="ECO:0000256" key="3">
    <source>
        <dbReference type="ARBA" id="ARBA00022793"/>
    </source>
</evidence>
<feature type="region of interest" description="Disordered" evidence="7">
    <location>
        <begin position="254"/>
        <end position="297"/>
    </location>
</feature>
<dbReference type="Proteomes" id="UP000017836">
    <property type="component" value="Unassembled WGS sequence"/>
</dbReference>
<evidence type="ECO:0000313" key="8">
    <source>
        <dbReference type="EMBL" id="ERN11249.1"/>
    </source>
</evidence>
<dbReference type="GO" id="GO:0030170">
    <property type="term" value="F:pyridoxal phosphate binding"/>
    <property type="evidence" value="ECO:0007669"/>
    <property type="project" value="InterPro"/>
</dbReference>
<dbReference type="PANTHER" id="PTHR11999:SF96">
    <property type="entry name" value="TYROSINE DECARBOXYLASE"/>
    <property type="match status" value="1"/>
</dbReference>
<dbReference type="HOGENOM" id="CLU_724322_0_0_1"/>
<dbReference type="InterPro" id="IPR002129">
    <property type="entry name" value="PyrdxlP-dep_de-COase"/>
</dbReference>
<comment type="cofactor">
    <cofactor evidence="1 6">
        <name>pyridoxal 5'-phosphate</name>
        <dbReference type="ChEBI" id="CHEBI:597326"/>
    </cofactor>
</comment>
<protein>
    <recommendedName>
        <fullName evidence="10">Tyrosine decarboxylase</fullName>
    </recommendedName>
</protein>
<dbReference type="Pfam" id="PF00282">
    <property type="entry name" value="Pyridoxal_deC"/>
    <property type="match status" value="1"/>
</dbReference>
<dbReference type="STRING" id="13333.W1PTU8"/>
<keyword evidence="3" id="KW-0210">Decarboxylase</keyword>
<dbReference type="Gramene" id="ERN11249">
    <property type="protein sequence ID" value="ERN11249"/>
    <property type="gene ID" value="AMTR_s00024p00231980"/>
</dbReference>
<dbReference type="GO" id="GO:0005737">
    <property type="term" value="C:cytoplasm"/>
    <property type="evidence" value="ECO:0000318"/>
    <property type="project" value="GO_Central"/>
</dbReference>
<dbReference type="Gene3D" id="1.20.1340.10">
    <property type="entry name" value="dopa decarboxylase, N-terminal domain"/>
    <property type="match status" value="1"/>
</dbReference>
<accession>W1PTU8</accession>
<keyword evidence="5 6" id="KW-0456">Lyase</keyword>
<evidence type="ECO:0000256" key="6">
    <source>
        <dbReference type="RuleBase" id="RU000382"/>
    </source>
</evidence>
<reference evidence="9" key="1">
    <citation type="journal article" date="2013" name="Science">
        <title>The Amborella genome and the evolution of flowering plants.</title>
        <authorList>
            <consortium name="Amborella Genome Project"/>
        </authorList>
    </citation>
    <scope>NUCLEOTIDE SEQUENCE [LARGE SCALE GENOMIC DNA]</scope>
</reference>
<dbReference type="EMBL" id="KI392710">
    <property type="protein sequence ID" value="ERN11249.1"/>
    <property type="molecule type" value="Genomic_DNA"/>
</dbReference>
<dbReference type="PRINTS" id="PR00800">
    <property type="entry name" value="YHDCRBOXLASE"/>
</dbReference>
<proteinExistence type="inferred from homology"/>
<dbReference type="AlphaFoldDB" id="W1PTU8"/>
<keyword evidence="9" id="KW-1185">Reference proteome</keyword>
<comment type="similarity">
    <text evidence="2 6">Belongs to the group II decarboxylase family.</text>
</comment>
<dbReference type="OMA" id="HESSQMV"/>
<dbReference type="InterPro" id="IPR015424">
    <property type="entry name" value="PyrdxlP-dep_Trfase"/>
</dbReference>
<evidence type="ECO:0000256" key="1">
    <source>
        <dbReference type="ARBA" id="ARBA00001933"/>
    </source>
</evidence>
<keyword evidence="4 6" id="KW-0663">Pyridoxal phosphate</keyword>
<dbReference type="PANTHER" id="PTHR11999">
    <property type="entry name" value="GROUP II PYRIDOXAL-5-PHOSPHATE DECARBOXYLASE"/>
    <property type="match status" value="1"/>
</dbReference>
<dbReference type="InterPro" id="IPR010977">
    <property type="entry name" value="Aromatic_deC"/>
</dbReference>
<dbReference type="GO" id="GO:0016831">
    <property type="term" value="F:carboxy-lyase activity"/>
    <property type="evidence" value="ECO:0000318"/>
    <property type="project" value="GO_Central"/>
</dbReference>
<evidence type="ECO:0008006" key="10">
    <source>
        <dbReference type="Google" id="ProtNLM"/>
    </source>
</evidence>
<organism evidence="8 9">
    <name type="scientific">Amborella trichopoda</name>
    <dbReference type="NCBI Taxonomy" id="13333"/>
    <lineage>
        <taxon>Eukaryota</taxon>
        <taxon>Viridiplantae</taxon>
        <taxon>Streptophyta</taxon>
        <taxon>Embryophyta</taxon>
        <taxon>Tracheophyta</taxon>
        <taxon>Spermatophyta</taxon>
        <taxon>Magnoliopsida</taxon>
        <taxon>Amborellales</taxon>
        <taxon>Amborellaceae</taxon>
        <taxon>Amborella</taxon>
    </lineage>
</organism>